<dbReference type="RefSeq" id="WP_146352254.1">
    <property type="nucleotide sequence ID" value="NZ_VOBR01000008.1"/>
</dbReference>
<gene>
    <name evidence="2" type="ORF">FKR81_14860</name>
</gene>
<evidence type="ECO:0008006" key="4">
    <source>
        <dbReference type="Google" id="ProtNLM"/>
    </source>
</evidence>
<keyword evidence="1" id="KW-0732">Signal</keyword>
<feature type="signal peptide" evidence="1">
    <location>
        <begin position="1"/>
        <end position="24"/>
    </location>
</feature>
<feature type="chain" id="PRO_5022005795" description="Polysaccharide lyase" evidence="1">
    <location>
        <begin position="25"/>
        <end position="254"/>
    </location>
</feature>
<comment type="caution">
    <text evidence="2">The sequence shown here is derived from an EMBL/GenBank/DDBJ whole genome shotgun (WGS) entry which is preliminary data.</text>
</comment>
<protein>
    <recommendedName>
        <fullName evidence="4">Polysaccharide lyase</fullName>
    </recommendedName>
</protein>
<organism evidence="2 3">
    <name type="scientific">Lentzea tibetensis</name>
    <dbReference type="NCBI Taxonomy" id="2591470"/>
    <lineage>
        <taxon>Bacteria</taxon>
        <taxon>Bacillati</taxon>
        <taxon>Actinomycetota</taxon>
        <taxon>Actinomycetes</taxon>
        <taxon>Pseudonocardiales</taxon>
        <taxon>Pseudonocardiaceae</taxon>
        <taxon>Lentzea</taxon>
    </lineage>
</organism>
<accession>A0A563EUY2</accession>
<reference evidence="2 3" key="1">
    <citation type="submission" date="2019-07" db="EMBL/GenBank/DDBJ databases">
        <title>Lentzea xizangensis sp. nov., isolated from Qinghai-Tibetan Plateau Soils.</title>
        <authorList>
            <person name="Huang J."/>
        </authorList>
    </citation>
    <scope>NUCLEOTIDE SEQUENCE [LARGE SCALE GENOMIC DNA]</scope>
    <source>
        <strain evidence="2 3">FXJ1.1311</strain>
    </source>
</reference>
<dbReference type="InterPro" id="IPR025975">
    <property type="entry name" value="Polysacc_lyase"/>
</dbReference>
<keyword evidence="3" id="KW-1185">Reference proteome</keyword>
<evidence type="ECO:0000313" key="2">
    <source>
        <dbReference type="EMBL" id="TWP51486.1"/>
    </source>
</evidence>
<name>A0A563EUY2_9PSEU</name>
<dbReference type="EMBL" id="VOBR01000008">
    <property type="protein sequence ID" value="TWP51486.1"/>
    <property type="molecule type" value="Genomic_DNA"/>
</dbReference>
<evidence type="ECO:0000313" key="3">
    <source>
        <dbReference type="Proteomes" id="UP000316639"/>
    </source>
</evidence>
<dbReference type="Gene3D" id="2.60.120.200">
    <property type="match status" value="1"/>
</dbReference>
<proteinExistence type="predicted"/>
<dbReference type="AlphaFoldDB" id="A0A563EUY2"/>
<dbReference type="Proteomes" id="UP000316639">
    <property type="component" value="Unassembled WGS sequence"/>
</dbReference>
<evidence type="ECO:0000256" key="1">
    <source>
        <dbReference type="SAM" id="SignalP"/>
    </source>
</evidence>
<dbReference type="Pfam" id="PF14099">
    <property type="entry name" value="Polysacc_lyase"/>
    <property type="match status" value="1"/>
</dbReference>
<dbReference type="OrthoDB" id="5699564at2"/>
<sequence length="254" mass="27883">MRRPHLAFALALAAVLTMPVQASAVPGVLWEADPKLGPAAVFDGLERDPGAITAANDPQGKYGPSIKYETWDWSEGKERCESRGMRKNGSPYRLGAAEVGQTFYFGWRALWQVNPNGKHWIAVYQLHISGASGGQPKSGPFVLRTLGDGKLHFQLTSPNGGTKHIWSTDFPVNQWNDWVIGFKLSRGGDGWVELWRNGEQQTFTNGQKRYPGATLWGTHVNTKWGVYRSGPNSGRATAWLNSGKLGTSYADVAP</sequence>